<dbReference type="Proteomes" id="UP000540412">
    <property type="component" value="Unassembled WGS sequence"/>
</dbReference>
<dbReference type="EMBL" id="JACHIT010000001">
    <property type="protein sequence ID" value="MBB5913914.1"/>
    <property type="molecule type" value="Genomic_DNA"/>
</dbReference>
<accession>A0A7W9PD43</accession>
<dbReference type="RefSeq" id="WP_157185320.1">
    <property type="nucleotide sequence ID" value="NZ_JACHIT010000001.1"/>
</dbReference>
<dbReference type="AlphaFoldDB" id="A0A7W9PD43"/>
<evidence type="ECO:0000313" key="1">
    <source>
        <dbReference type="EMBL" id="MBB5913914.1"/>
    </source>
</evidence>
<comment type="caution">
    <text evidence="1">The sequence shown here is derived from an EMBL/GenBank/DDBJ whole genome shotgun (WGS) entry which is preliminary data.</text>
</comment>
<evidence type="ECO:0000313" key="2">
    <source>
        <dbReference type="Proteomes" id="UP000540412"/>
    </source>
</evidence>
<keyword evidence="2" id="KW-1185">Reference proteome</keyword>
<reference evidence="1 2" key="1">
    <citation type="submission" date="2020-08" db="EMBL/GenBank/DDBJ databases">
        <title>Sequencing the genomes of 1000 actinobacteria strains.</title>
        <authorList>
            <person name="Klenk H.-P."/>
        </authorList>
    </citation>
    <scope>NUCLEOTIDE SEQUENCE [LARGE SCALE GENOMIC DNA]</scope>
    <source>
        <strain evidence="1 2">DSM 43582</strain>
    </source>
</reference>
<proteinExistence type="predicted"/>
<sequence length="98" mass="11362">MDPWIDGETDPGEQMLAELVAAYGPDWPDRFLLNLRFDPDCPRIELAPPVDEDLIVVRKVFLRLPLWADEKFKQLGKRHDCTPSEMVSIWIAERIADQ</sequence>
<name>A0A7W9PD43_9NOCA</name>
<protein>
    <submittedName>
        <fullName evidence="1">Uncharacterized protein</fullName>
    </submittedName>
</protein>
<organism evidence="1 2">
    <name type="scientific">Nocardia transvalensis</name>
    <dbReference type="NCBI Taxonomy" id="37333"/>
    <lineage>
        <taxon>Bacteria</taxon>
        <taxon>Bacillati</taxon>
        <taxon>Actinomycetota</taxon>
        <taxon>Actinomycetes</taxon>
        <taxon>Mycobacteriales</taxon>
        <taxon>Nocardiaceae</taxon>
        <taxon>Nocardia</taxon>
    </lineage>
</organism>
<gene>
    <name evidence="1" type="ORF">BJY24_002781</name>
</gene>